<dbReference type="GO" id="GO:0005506">
    <property type="term" value="F:iron ion binding"/>
    <property type="evidence" value="ECO:0007669"/>
    <property type="project" value="InterPro"/>
</dbReference>
<dbReference type="InterPro" id="IPR001128">
    <property type="entry name" value="Cyt_P450"/>
</dbReference>
<comment type="cofactor">
    <cofactor evidence="2">
        <name>heme</name>
        <dbReference type="ChEBI" id="CHEBI:30413"/>
    </cofactor>
</comment>
<dbReference type="PRINTS" id="PR00463">
    <property type="entry name" value="EP450I"/>
</dbReference>
<keyword evidence="2 3" id="KW-0349">Heme</keyword>
<keyword evidence="3" id="KW-0560">Oxidoreductase</keyword>
<dbReference type="CDD" id="cd20659">
    <property type="entry name" value="CYP4B_4F-like"/>
    <property type="match status" value="1"/>
</dbReference>
<dbReference type="InterPro" id="IPR002401">
    <property type="entry name" value="Cyt_P450_E_grp-I"/>
</dbReference>
<keyword evidence="2 3" id="KW-0479">Metal-binding</keyword>
<reference evidence="4 5" key="1">
    <citation type="submission" date="2024-01" db="EMBL/GenBank/DDBJ databases">
        <title>The genome of the rayed Mediterranean limpet Patella caerulea (Linnaeus, 1758).</title>
        <authorList>
            <person name="Anh-Thu Weber A."/>
            <person name="Halstead-Nussloch G."/>
        </authorList>
    </citation>
    <scope>NUCLEOTIDE SEQUENCE [LARGE SCALE GENOMIC DNA]</scope>
    <source>
        <strain evidence="4">AATW-2023a</strain>
        <tissue evidence="4">Whole specimen</tissue>
    </source>
</reference>
<accession>A0AAN8KAG9</accession>
<dbReference type="PANTHER" id="PTHR24291">
    <property type="entry name" value="CYTOCHROME P450 FAMILY 4"/>
    <property type="match status" value="1"/>
</dbReference>
<dbReference type="Pfam" id="PF00067">
    <property type="entry name" value="p450"/>
    <property type="match status" value="1"/>
</dbReference>
<keyword evidence="3" id="KW-0503">Monooxygenase</keyword>
<protein>
    <recommendedName>
        <fullName evidence="6">Cytochrome P450</fullName>
    </recommendedName>
</protein>
<feature type="binding site" description="axial binding residue" evidence="2">
    <location>
        <position position="442"/>
    </location>
    <ligand>
        <name>heme</name>
        <dbReference type="ChEBI" id="CHEBI:30413"/>
    </ligand>
    <ligandPart>
        <name>Fe</name>
        <dbReference type="ChEBI" id="CHEBI:18248"/>
    </ligandPart>
</feature>
<dbReference type="EMBL" id="JAZGQO010000002">
    <property type="protein sequence ID" value="KAK6189675.1"/>
    <property type="molecule type" value="Genomic_DNA"/>
</dbReference>
<dbReference type="GO" id="GO:0020037">
    <property type="term" value="F:heme binding"/>
    <property type="evidence" value="ECO:0007669"/>
    <property type="project" value="InterPro"/>
</dbReference>
<dbReference type="GO" id="GO:0004497">
    <property type="term" value="F:monooxygenase activity"/>
    <property type="evidence" value="ECO:0007669"/>
    <property type="project" value="UniProtKB-KW"/>
</dbReference>
<name>A0AAN8KAG9_PATCE</name>
<evidence type="ECO:0000256" key="1">
    <source>
        <dbReference type="ARBA" id="ARBA00010617"/>
    </source>
</evidence>
<dbReference type="Proteomes" id="UP001347796">
    <property type="component" value="Unassembled WGS sequence"/>
</dbReference>
<dbReference type="PANTHER" id="PTHR24291:SF201">
    <property type="entry name" value="CYTOCHROME P450, FAMILY 4, SUBFAMILY B, POLYPEPTIDE 7"/>
    <property type="match status" value="1"/>
</dbReference>
<evidence type="ECO:0000313" key="4">
    <source>
        <dbReference type="EMBL" id="KAK6189675.1"/>
    </source>
</evidence>
<evidence type="ECO:0000256" key="2">
    <source>
        <dbReference type="PIRSR" id="PIRSR602401-1"/>
    </source>
</evidence>
<dbReference type="Gene3D" id="1.10.630.10">
    <property type="entry name" value="Cytochrome P450"/>
    <property type="match status" value="1"/>
</dbReference>
<dbReference type="PROSITE" id="PS00086">
    <property type="entry name" value="CYTOCHROME_P450"/>
    <property type="match status" value="1"/>
</dbReference>
<keyword evidence="2 3" id="KW-0408">Iron</keyword>
<dbReference type="PRINTS" id="PR00385">
    <property type="entry name" value="P450"/>
</dbReference>
<evidence type="ECO:0008006" key="6">
    <source>
        <dbReference type="Google" id="ProtNLM"/>
    </source>
</evidence>
<dbReference type="SUPFAM" id="SSF48264">
    <property type="entry name" value="Cytochrome P450"/>
    <property type="match status" value="1"/>
</dbReference>
<gene>
    <name evidence="4" type="ORF">SNE40_001678</name>
</gene>
<comment type="similarity">
    <text evidence="1 3">Belongs to the cytochrome P450 family.</text>
</comment>
<sequence>MYLYCGLTVVLAYLIYRCSTLVTGYMQWLKLNNSFVHLPFHWFFGTLHLIKNFKDVFVIHEPLMKAGHKVILYWFGPYRPVLATVHPETVKVILKSTAPKSKGLVGYSLVVPWLGDGLLTSDGKKWERNRKLLTAAFHFEILQPYVRVYNSVTDIFMKKLEKTDSEFIEVFEPVSLATLDTMLQCAFSYQGNIQQLGMHHPYVVCVQRMGYLILRRSVSLVTLITPLYKLTKEGKEFYKMCDYAHQFSQEIINKRKLQLQKESEEEVKQRRHLDFLDILLTAKDENGEGLSDIEIRDEVDTFLFEGHDTTASAISWCFYALARYPQIQEKVYADVCKVLDVSTDLQWKDLAEFAFLPLFIKETMRYFSPVPTISRQVKDPMVIDNVTIPKDTIIDIHMVHIHHNPNIWSDPEEFKPERFTKEAIDSRDPYAFVPFSAGPRNCIGQNFAMNEIKTVISRVVHRFRVEYDEKRIPEPIPELVTRAKDGLYLRFIPRIPAE</sequence>
<proteinExistence type="inferred from homology"/>
<dbReference type="InterPro" id="IPR036396">
    <property type="entry name" value="Cyt_P450_sf"/>
</dbReference>
<dbReference type="GO" id="GO:0016705">
    <property type="term" value="F:oxidoreductase activity, acting on paired donors, with incorporation or reduction of molecular oxygen"/>
    <property type="evidence" value="ECO:0007669"/>
    <property type="project" value="InterPro"/>
</dbReference>
<comment type="caution">
    <text evidence="4">The sequence shown here is derived from an EMBL/GenBank/DDBJ whole genome shotgun (WGS) entry which is preliminary data.</text>
</comment>
<dbReference type="InterPro" id="IPR017972">
    <property type="entry name" value="Cyt_P450_CS"/>
</dbReference>
<evidence type="ECO:0000313" key="5">
    <source>
        <dbReference type="Proteomes" id="UP001347796"/>
    </source>
</evidence>
<dbReference type="AlphaFoldDB" id="A0AAN8KAG9"/>
<organism evidence="4 5">
    <name type="scientific">Patella caerulea</name>
    <name type="common">Rayed Mediterranean limpet</name>
    <dbReference type="NCBI Taxonomy" id="87958"/>
    <lineage>
        <taxon>Eukaryota</taxon>
        <taxon>Metazoa</taxon>
        <taxon>Spiralia</taxon>
        <taxon>Lophotrochozoa</taxon>
        <taxon>Mollusca</taxon>
        <taxon>Gastropoda</taxon>
        <taxon>Patellogastropoda</taxon>
        <taxon>Patelloidea</taxon>
        <taxon>Patellidae</taxon>
        <taxon>Patella</taxon>
    </lineage>
</organism>
<dbReference type="InterPro" id="IPR050196">
    <property type="entry name" value="Cytochrome_P450_Monoox"/>
</dbReference>
<keyword evidence="5" id="KW-1185">Reference proteome</keyword>
<evidence type="ECO:0000256" key="3">
    <source>
        <dbReference type="RuleBase" id="RU000461"/>
    </source>
</evidence>